<reference evidence="2 3" key="1">
    <citation type="submission" date="2023-01" db="EMBL/GenBank/DDBJ databases">
        <title>Genomes from the Australian National Cyanobacteria Reference Collection.</title>
        <authorList>
            <person name="Willis A."/>
            <person name="Lee E.M.F."/>
        </authorList>
    </citation>
    <scope>NUCLEOTIDE SEQUENCE [LARGE SCALE GENOMIC DNA]</scope>
    <source>
        <strain evidence="2 3">CS-549</strain>
    </source>
</reference>
<name>A0ABT4ZVH9_9CYAN</name>
<dbReference type="Proteomes" id="UP001211711">
    <property type="component" value="Unassembled WGS sequence"/>
</dbReference>
<gene>
    <name evidence="2" type="ORF">PN497_18940</name>
</gene>
<dbReference type="InterPro" id="IPR002716">
    <property type="entry name" value="PIN_dom"/>
</dbReference>
<evidence type="ECO:0000313" key="3">
    <source>
        <dbReference type="Proteomes" id="UP001211711"/>
    </source>
</evidence>
<sequence>MQQQENLIRLCLDLNIWCASLLSDRKGKKNSSSQSLVTIITQGRCEIGLVQLIISWGMINRLRSVLESQLNIPTTLVNSYLSAIVSYTQLGPVYFSPQLTLGGTGVIAISDQEDAHVLETAIAGKANILVTVNFKDFIANDTRIIQPDRHLIYTTPNHAFHIIHPDLMMEWLRQGIIPDVEGFI</sequence>
<dbReference type="PANTHER" id="PTHR34610">
    <property type="entry name" value="SSL7007 PROTEIN"/>
    <property type="match status" value="1"/>
</dbReference>
<comment type="caution">
    <text evidence="2">The sequence shown here is derived from an EMBL/GenBank/DDBJ whole genome shotgun (WGS) entry which is preliminary data.</text>
</comment>
<evidence type="ECO:0000259" key="1">
    <source>
        <dbReference type="Pfam" id="PF13470"/>
    </source>
</evidence>
<dbReference type="RefSeq" id="WP_096568102.1">
    <property type="nucleotide sequence ID" value="NZ_JAQMTI010000246.1"/>
</dbReference>
<evidence type="ECO:0000313" key="2">
    <source>
        <dbReference type="EMBL" id="MDB9443420.1"/>
    </source>
</evidence>
<organism evidence="2 3">
    <name type="scientific">Sphaerospermopsis kisseleviana CS-549</name>
    <dbReference type="NCBI Taxonomy" id="3021783"/>
    <lineage>
        <taxon>Bacteria</taxon>
        <taxon>Bacillati</taxon>
        <taxon>Cyanobacteriota</taxon>
        <taxon>Cyanophyceae</taxon>
        <taxon>Nostocales</taxon>
        <taxon>Aphanizomenonaceae</taxon>
        <taxon>Sphaerospermopsis</taxon>
        <taxon>Sphaerospermopsis kisseleviana</taxon>
    </lineage>
</organism>
<proteinExistence type="predicted"/>
<accession>A0ABT4ZVH9</accession>
<protein>
    <submittedName>
        <fullName evidence="2">PIN domain-containing protein</fullName>
    </submittedName>
</protein>
<dbReference type="EMBL" id="JAQMTI010000246">
    <property type="protein sequence ID" value="MDB9443420.1"/>
    <property type="molecule type" value="Genomic_DNA"/>
</dbReference>
<dbReference type="PANTHER" id="PTHR34610:SF4">
    <property type="entry name" value="SLL8027 PROTEIN"/>
    <property type="match status" value="1"/>
</dbReference>
<dbReference type="InterPro" id="IPR002850">
    <property type="entry name" value="PIN_toxin-like"/>
</dbReference>
<keyword evidence="3" id="KW-1185">Reference proteome</keyword>
<feature type="domain" description="PIN" evidence="1">
    <location>
        <begin position="9"/>
        <end position="135"/>
    </location>
</feature>
<dbReference type="Pfam" id="PF13470">
    <property type="entry name" value="PIN_3"/>
    <property type="match status" value="1"/>
</dbReference>